<dbReference type="AlphaFoldDB" id="I1R8X7"/>
<dbReference type="Proteomes" id="UP000007306">
    <property type="component" value="Unassembled WGS sequence"/>
</dbReference>
<organism evidence="1 2">
    <name type="scientific">Oryza glaberrima</name>
    <name type="common">African rice</name>
    <dbReference type="NCBI Taxonomy" id="4538"/>
    <lineage>
        <taxon>Eukaryota</taxon>
        <taxon>Viridiplantae</taxon>
        <taxon>Streptophyta</taxon>
        <taxon>Embryophyta</taxon>
        <taxon>Tracheophyta</taxon>
        <taxon>Spermatophyta</taxon>
        <taxon>Magnoliopsida</taxon>
        <taxon>Liliopsida</taxon>
        <taxon>Poales</taxon>
        <taxon>Poaceae</taxon>
        <taxon>BOP clade</taxon>
        <taxon>Oryzoideae</taxon>
        <taxon>Oryzeae</taxon>
        <taxon>Oryzinae</taxon>
        <taxon>Oryza</taxon>
    </lineage>
</organism>
<keyword evidence="2" id="KW-1185">Reference proteome</keyword>
<proteinExistence type="predicted"/>
<dbReference type="Gramene" id="ORGLA12G0198300.1">
    <property type="protein sequence ID" value="ORGLA12G0198300.1"/>
    <property type="gene ID" value="ORGLA12G0198300"/>
</dbReference>
<dbReference type="OMA" id="WFGAAHE"/>
<sequence length="265" mass="28114">MAAPASPVIRLDAAAVDPATVAYLRDLVERLEGKCYHQASDVQIAADANADDADLFRLRPEPSLLAGVPEAVVSAINTLEELLRKGSPSLAAYGRHATRVRRLELQEAADAAMDELMSVNDVITDLHIAFRAKRAQLAAAQQAKGQIAAQIFAVVGAPATTRDSLARGAAALASLLPRLGAAHEREAELEMALGRMAPSFAPLNWNLEVATQRFEAADAAVHAVPHVAGSWRDDVQVVRDGATASRRARACSASTWRSASPDSDK</sequence>
<protein>
    <submittedName>
        <fullName evidence="1">Uncharacterized protein</fullName>
    </submittedName>
</protein>
<accession>I1R8X7</accession>
<evidence type="ECO:0000313" key="2">
    <source>
        <dbReference type="Proteomes" id="UP000007306"/>
    </source>
</evidence>
<reference evidence="2" key="2">
    <citation type="submission" date="2018-04" db="EMBL/GenBank/DDBJ databases">
        <title>OglaRS2 (Oryza glaberrima Reference Sequence Version 2).</title>
        <authorList>
            <person name="Zhang J."/>
            <person name="Kudrna D."/>
            <person name="Lee S."/>
            <person name="Talag J."/>
            <person name="Rajasekar S."/>
            <person name="Wing R.A."/>
        </authorList>
    </citation>
    <scope>NUCLEOTIDE SEQUENCE [LARGE SCALE GENOMIC DNA]</scope>
    <source>
        <strain evidence="2">cv. IRGC 96717</strain>
    </source>
</reference>
<reference evidence="1" key="1">
    <citation type="submission" date="2015-06" db="UniProtKB">
        <authorList>
            <consortium name="EnsemblPlants"/>
        </authorList>
    </citation>
    <scope>IDENTIFICATION</scope>
</reference>
<dbReference type="HOGENOM" id="CLU_079488_0_0_1"/>
<name>I1R8X7_ORYGL</name>
<dbReference type="EnsemblPlants" id="ORGLA12G0198300.1">
    <property type="protein sequence ID" value="ORGLA12G0198300.1"/>
    <property type="gene ID" value="ORGLA12G0198300"/>
</dbReference>
<evidence type="ECO:0000313" key="1">
    <source>
        <dbReference type="EnsemblPlants" id="ORGLA12G0198300.1"/>
    </source>
</evidence>